<dbReference type="STRING" id="984262.SGRA_0714"/>
<dbReference type="GO" id="GO:0019867">
    <property type="term" value="C:outer membrane"/>
    <property type="evidence" value="ECO:0007669"/>
    <property type="project" value="InterPro"/>
</dbReference>
<dbReference type="GO" id="GO:0043165">
    <property type="term" value="P:Gram-negative-bacterium-type cell outer membrane assembly"/>
    <property type="evidence" value="ECO:0007669"/>
    <property type="project" value="InterPro"/>
</dbReference>
<sequence length="166" mass="18837">MPRFWALLSVLSLVFVSNCTIRFNDWDISQEVKTFSVQQFETTAGNAPPTLGQQFSEQIKERVMNDTRLSFSPNKGDIQFSGAVTSYEVSSIAPQPEATVSLQRLTIKLNIAFRDNTDKAKNWEQSFSRFSDFSAEVDISSVESQLVEEIYAQIIEDVFNKAFGNW</sequence>
<evidence type="ECO:0000313" key="2">
    <source>
        <dbReference type="Proteomes" id="UP000007519"/>
    </source>
</evidence>
<dbReference type="KEGG" id="sgn:SGRA_0714"/>
<keyword evidence="2" id="KW-1185">Reference proteome</keyword>
<dbReference type="AlphaFoldDB" id="H6L1B2"/>
<dbReference type="OrthoDB" id="9790776at2"/>
<gene>
    <name evidence="1" type="ordered locus">SGRA_0714</name>
</gene>
<reference evidence="1 2" key="1">
    <citation type="journal article" date="2012" name="Stand. Genomic Sci.">
        <title>Complete genome sequencing and analysis of Saprospira grandis str. Lewin, a predatory marine bacterium.</title>
        <authorList>
            <person name="Saw J.H."/>
            <person name="Yuryev A."/>
            <person name="Kanbe M."/>
            <person name="Hou S."/>
            <person name="Young A.G."/>
            <person name="Aizawa S."/>
            <person name="Alam M."/>
        </authorList>
    </citation>
    <scope>NUCLEOTIDE SEQUENCE [LARGE SCALE GENOMIC DNA]</scope>
    <source>
        <strain evidence="1 2">Lewin</strain>
    </source>
</reference>
<evidence type="ECO:0008006" key="3">
    <source>
        <dbReference type="Google" id="ProtNLM"/>
    </source>
</evidence>
<dbReference type="HOGENOM" id="CLU_114082_1_0_10"/>
<dbReference type="Pfam" id="PF04390">
    <property type="entry name" value="LptE"/>
    <property type="match status" value="1"/>
</dbReference>
<name>H6L1B2_SAPGL</name>
<dbReference type="InterPro" id="IPR007485">
    <property type="entry name" value="LPS_assembly_LptE"/>
</dbReference>
<dbReference type="eggNOG" id="ENOG5032RR7">
    <property type="taxonomic scope" value="Bacteria"/>
</dbReference>
<evidence type="ECO:0000313" key="1">
    <source>
        <dbReference type="EMBL" id="AFC23453.1"/>
    </source>
</evidence>
<organism evidence="1 2">
    <name type="scientific">Saprospira grandis (strain Lewin)</name>
    <dbReference type="NCBI Taxonomy" id="984262"/>
    <lineage>
        <taxon>Bacteria</taxon>
        <taxon>Pseudomonadati</taxon>
        <taxon>Bacteroidota</taxon>
        <taxon>Saprospiria</taxon>
        <taxon>Saprospirales</taxon>
        <taxon>Saprospiraceae</taxon>
        <taxon>Saprospira</taxon>
    </lineage>
</organism>
<dbReference type="EMBL" id="CP002831">
    <property type="protein sequence ID" value="AFC23453.1"/>
    <property type="molecule type" value="Genomic_DNA"/>
</dbReference>
<dbReference type="Proteomes" id="UP000007519">
    <property type="component" value="Chromosome"/>
</dbReference>
<dbReference type="RefSeq" id="WP_014373696.1">
    <property type="nucleotide sequence ID" value="NC_016940.1"/>
</dbReference>
<protein>
    <recommendedName>
        <fullName evidence="3">Lipoprotein</fullName>
    </recommendedName>
</protein>
<accession>H6L1B2</accession>
<proteinExistence type="predicted"/>